<evidence type="ECO:0000313" key="4">
    <source>
        <dbReference type="Proteomes" id="UP000019205"/>
    </source>
</evidence>
<dbReference type="Proteomes" id="UP000019205">
    <property type="component" value="Chromosome"/>
</dbReference>
<dbReference type="STRING" id="314285.KT71_09972"/>
<dbReference type="RefSeq" id="WP_023660161.1">
    <property type="nucleotide sequence ID" value="NZ_CM002299.1"/>
</dbReference>
<protein>
    <recommendedName>
        <fullName evidence="2">Uncharacterized protein TP-0789 domain-containing protein</fullName>
    </recommendedName>
</protein>
<feature type="domain" description="Uncharacterized protein TP-0789" evidence="2">
    <location>
        <begin position="86"/>
        <end position="264"/>
    </location>
</feature>
<organism evidence="3 4">
    <name type="scientific">Congregibacter litoralis KT71</name>
    <dbReference type="NCBI Taxonomy" id="314285"/>
    <lineage>
        <taxon>Bacteria</taxon>
        <taxon>Pseudomonadati</taxon>
        <taxon>Pseudomonadota</taxon>
        <taxon>Gammaproteobacteria</taxon>
        <taxon>Cellvibrionales</taxon>
        <taxon>Halieaceae</taxon>
        <taxon>Congregibacter</taxon>
    </lineage>
</organism>
<dbReference type="Gene3D" id="2.50.20.10">
    <property type="entry name" value="Lipoprotein localisation LolA/LolB/LppX"/>
    <property type="match status" value="1"/>
</dbReference>
<dbReference type="OrthoDB" id="9803781at2"/>
<gene>
    <name evidence="3" type="ORF">KT71_09972</name>
</gene>
<dbReference type="eggNOG" id="COG2834">
    <property type="taxonomic scope" value="Bacteria"/>
</dbReference>
<keyword evidence="1" id="KW-0732">Signal</keyword>
<dbReference type="AlphaFoldDB" id="A4A575"/>
<evidence type="ECO:0000313" key="3">
    <source>
        <dbReference type="EMBL" id="EAQ98946.2"/>
    </source>
</evidence>
<name>A4A575_9GAMM</name>
<dbReference type="HOGENOM" id="CLU_074356_1_0_6"/>
<feature type="signal peptide" evidence="1">
    <location>
        <begin position="1"/>
        <end position="34"/>
    </location>
</feature>
<keyword evidence="4" id="KW-1185">Reference proteome</keyword>
<reference evidence="3 4" key="2">
    <citation type="journal article" date="2009" name="PLoS ONE">
        <title>The photosynthetic apparatus and its regulation in the aerobic gammaproteobacterium Congregibacter litoralis gen. nov., sp. nov.</title>
        <authorList>
            <person name="Spring S."/>
            <person name="Lunsdorf H."/>
            <person name="Fuchs B.M."/>
            <person name="Tindall B.J."/>
        </authorList>
    </citation>
    <scope>NUCLEOTIDE SEQUENCE [LARGE SCALE GENOMIC DNA]</scope>
    <source>
        <strain evidence="3">KT71</strain>
    </source>
</reference>
<dbReference type="CDD" id="cd16329">
    <property type="entry name" value="LolA_like"/>
    <property type="match status" value="1"/>
</dbReference>
<reference evidence="3 4" key="1">
    <citation type="journal article" date="2007" name="Proc. Natl. Acad. Sci. U.S.A.">
        <title>Characterization of a marine gammaproteobacterium capable of aerobic anoxygenic photosynthesis.</title>
        <authorList>
            <person name="Fuchs B.M."/>
            <person name="Spring S."/>
            <person name="Teeling H."/>
            <person name="Quast C."/>
            <person name="Wulf J."/>
            <person name="Schattenhofer M."/>
            <person name="Yan S."/>
            <person name="Ferriera S."/>
            <person name="Johnson J."/>
            <person name="Glockner F.O."/>
            <person name="Amann R."/>
        </authorList>
    </citation>
    <scope>NUCLEOTIDE SEQUENCE [LARGE SCALE GENOMIC DNA]</scope>
    <source>
        <strain evidence="3">KT71</strain>
    </source>
</reference>
<evidence type="ECO:0000256" key="1">
    <source>
        <dbReference type="SAM" id="SignalP"/>
    </source>
</evidence>
<dbReference type="InterPro" id="IPR033399">
    <property type="entry name" value="TP_0789-like"/>
</dbReference>
<evidence type="ECO:0000259" key="2">
    <source>
        <dbReference type="Pfam" id="PF17131"/>
    </source>
</evidence>
<dbReference type="Pfam" id="PF17131">
    <property type="entry name" value="LolA_like"/>
    <property type="match status" value="1"/>
</dbReference>
<comment type="caution">
    <text evidence="3">The sequence shown here is derived from an EMBL/GenBank/DDBJ whole genome shotgun (WGS) entry which is preliminary data.</text>
</comment>
<accession>A4A575</accession>
<sequence>MTQNHRSAAKARRLALSLLLAVGTCCAVSGSIGADPGYSLANAIFTRDAGADLAMVGKMTLRTAKGKERTREFVIYQRDTPSGLAATLIRFNSPASIRNTALLDDPREDGLWLYLPALDRVRRISSSNRGGRFVNTQLYYEDLRARHPGDDIHELVGDREYEGVSTQLLQSIPRDKSKSVYSKRLTWVHPELLLPLRVDLYEGSEQASKRLLVKRIDEIQGVWTITRSVMENLATGESTVMTFTAVRYDQGLPHDLFTTSSLKNPTLESSYRP</sequence>
<dbReference type="EMBL" id="AAOA02000003">
    <property type="protein sequence ID" value="EAQ98946.2"/>
    <property type="molecule type" value="Genomic_DNA"/>
</dbReference>
<feature type="chain" id="PRO_5002665291" description="Uncharacterized protein TP-0789 domain-containing protein" evidence="1">
    <location>
        <begin position="35"/>
        <end position="273"/>
    </location>
</feature>
<proteinExistence type="predicted"/>